<dbReference type="EMBL" id="CP036278">
    <property type="protein sequence ID" value="QDU54572.1"/>
    <property type="molecule type" value="Genomic_DNA"/>
</dbReference>
<dbReference type="OrthoDB" id="9806751at2"/>
<name>A0A518AIM1_9BACT</name>
<gene>
    <name evidence="2" type="ORF">Pan181_07550</name>
</gene>
<dbReference type="KEGG" id="amuc:Pan181_07550"/>
<evidence type="ECO:0000313" key="2">
    <source>
        <dbReference type="EMBL" id="QDU54572.1"/>
    </source>
</evidence>
<dbReference type="RefSeq" id="WP_145245534.1">
    <property type="nucleotide sequence ID" value="NZ_CP036278.1"/>
</dbReference>
<dbReference type="Pfam" id="PF18480">
    <property type="entry name" value="DUF5615"/>
    <property type="match status" value="1"/>
</dbReference>
<dbReference type="InterPro" id="IPR041049">
    <property type="entry name" value="DUF5615"/>
</dbReference>
<keyword evidence="3" id="KW-1185">Reference proteome</keyword>
<sequence length="112" mass="12332">MARLYSNENFPLPVVTRLRELGHDVMTTDDAGQSEQAIPDDQVLAFAIANSRAILTLNRKHFVKLHSSTPEHLGIVVCTFDPDFVAQAERIHSAIEASSPLTGQLIKVNRPA</sequence>
<dbReference type="Proteomes" id="UP000315750">
    <property type="component" value="Chromosome"/>
</dbReference>
<evidence type="ECO:0000259" key="1">
    <source>
        <dbReference type="Pfam" id="PF18480"/>
    </source>
</evidence>
<reference evidence="2 3" key="1">
    <citation type="submission" date="2019-02" db="EMBL/GenBank/DDBJ databases">
        <title>Deep-cultivation of Planctomycetes and their phenomic and genomic characterization uncovers novel biology.</title>
        <authorList>
            <person name="Wiegand S."/>
            <person name="Jogler M."/>
            <person name="Boedeker C."/>
            <person name="Pinto D."/>
            <person name="Vollmers J."/>
            <person name="Rivas-Marin E."/>
            <person name="Kohn T."/>
            <person name="Peeters S.H."/>
            <person name="Heuer A."/>
            <person name="Rast P."/>
            <person name="Oberbeckmann S."/>
            <person name="Bunk B."/>
            <person name="Jeske O."/>
            <person name="Meyerdierks A."/>
            <person name="Storesund J.E."/>
            <person name="Kallscheuer N."/>
            <person name="Luecker S."/>
            <person name="Lage O.M."/>
            <person name="Pohl T."/>
            <person name="Merkel B.J."/>
            <person name="Hornburger P."/>
            <person name="Mueller R.-W."/>
            <person name="Bruemmer F."/>
            <person name="Labrenz M."/>
            <person name="Spormann A.M."/>
            <person name="Op den Camp H."/>
            <person name="Overmann J."/>
            <person name="Amann R."/>
            <person name="Jetten M.S.M."/>
            <person name="Mascher T."/>
            <person name="Medema M.H."/>
            <person name="Devos D.P."/>
            <person name="Kaster A.-K."/>
            <person name="Ovreas L."/>
            <person name="Rohde M."/>
            <person name="Galperin M.Y."/>
            <person name="Jogler C."/>
        </authorList>
    </citation>
    <scope>NUCLEOTIDE SEQUENCE [LARGE SCALE GENOMIC DNA]</scope>
    <source>
        <strain evidence="2 3">Pan181</strain>
    </source>
</reference>
<organism evidence="2 3">
    <name type="scientific">Aeoliella mucimassa</name>
    <dbReference type="NCBI Taxonomy" id="2527972"/>
    <lineage>
        <taxon>Bacteria</taxon>
        <taxon>Pseudomonadati</taxon>
        <taxon>Planctomycetota</taxon>
        <taxon>Planctomycetia</taxon>
        <taxon>Pirellulales</taxon>
        <taxon>Lacipirellulaceae</taxon>
        <taxon>Aeoliella</taxon>
    </lineage>
</organism>
<evidence type="ECO:0000313" key="3">
    <source>
        <dbReference type="Proteomes" id="UP000315750"/>
    </source>
</evidence>
<dbReference type="AlphaFoldDB" id="A0A518AIM1"/>
<protein>
    <recommendedName>
        <fullName evidence="1">DUF5615 domain-containing protein</fullName>
    </recommendedName>
</protein>
<proteinExistence type="predicted"/>
<feature type="domain" description="DUF5615" evidence="1">
    <location>
        <begin position="3"/>
        <end position="110"/>
    </location>
</feature>
<accession>A0A518AIM1</accession>